<dbReference type="PANTHER" id="PTHR30441">
    <property type="entry name" value="DUF748 DOMAIN-CONTAINING PROTEIN"/>
    <property type="match status" value="1"/>
</dbReference>
<dbReference type="GO" id="GO:0090313">
    <property type="term" value="P:regulation of protein targeting to membrane"/>
    <property type="evidence" value="ECO:0007669"/>
    <property type="project" value="TreeGrafter"/>
</dbReference>
<keyword evidence="3" id="KW-1185">Reference proteome</keyword>
<evidence type="ECO:0000256" key="1">
    <source>
        <dbReference type="SAM" id="Phobius"/>
    </source>
</evidence>
<organism evidence="2 3">
    <name type="scientific">Anatilimnocola aggregata</name>
    <dbReference type="NCBI Taxonomy" id="2528021"/>
    <lineage>
        <taxon>Bacteria</taxon>
        <taxon>Pseudomonadati</taxon>
        <taxon>Planctomycetota</taxon>
        <taxon>Planctomycetia</taxon>
        <taxon>Pirellulales</taxon>
        <taxon>Pirellulaceae</taxon>
        <taxon>Anatilimnocola</taxon>
    </lineage>
</organism>
<feature type="transmembrane region" description="Helical" evidence="1">
    <location>
        <begin position="21"/>
        <end position="41"/>
    </location>
</feature>
<dbReference type="KEGG" id="aagg:ETAA8_30830"/>
<dbReference type="EMBL" id="CP036274">
    <property type="protein sequence ID" value="QDU27991.1"/>
    <property type="molecule type" value="Genomic_DNA"/>
</dbReference>
<name>A0A517YCN4_9BACT</name>
<gene>
    <name evidence="2" type="ORF">ETAA8_30830</name>
</gene>
<keyword evidence="1" id="KW-0812">Transmembrane</keyword>
<accession>A0A517YCN4</accession>
<sequence length="1107" mass="122664">MDSTITSSTSTWGSALRQQTVRVVIGVSLVFAILVAVRYYGVNKLDREIRARVEQRLRDHYQGLQVTVRSARRLDSRGIEIRGITIQEAGGKTAPLIAQIEEAIIHCDTSLPELLTKLPQISRIDVRRVKVRAERKPSGVWNVSHLLPLPSVGGQAPHATISDGTVEVIDPSQGNTTPLTLRNIELTVGSAAPTPEVATAPVLPVPATVDNRAALSLKVQGTIAGDHFERVEVEGTVQPFAGSWDLRGAVEGLEFSPRLRAALPREAGELLAPLSSVRGRTQFGFHVTCPTTQAREQQGAKVDFVVHGRIAEGRIDDARLPDPLTDVEATIRLDPQGVWINDLTGRCGPAELQLNAELHGYSPNSPCQIDLIAERLNLDRLTVTELPATLQKVWSDFAPRGIVDIRTRLTSDGRNWTPEVTIKCHNLSLQYEKFPYRMTDASGTVELKDDHLKVRLEMIGGGKIIVCRAEIDHPGPEFRGWLQLHSQGGPLAIDDRLLHAFTPSAQLIVRKFQPRGAVSFHATLEREHGTAPLHRKLNVTLHDLTIQHEAFPYPIDRVNGTLQMTNDNWDFTNLSGRNDSGYIVGHGTWRKDAPDGNQLQLQFTASDLPLEDELRRALSPAMQRLWVNMRPRGNIDHLQVQVKYDPALHKTSVAVDAEKWPPNRNVEGRTISIEPTWFRYSLDNLTGSFHYRDGETTLQNVTATHGRLTLTTEGQTQLMPDGACRVMLSRVTADRMLVDHELLAALPAGFAASLSKLAINGPLNMQGALGITVPADVEQPPQIDWDLNFDIENGSLTAGVPIEHIHGSVRLKGRNQASTFENRGELQIDSAVVRDVQLTQIRGPLVFDAEQLRFGGWAERDLPGRVPRQLTANVFGGAIALDGQMRFGQELPFQLQVWLEQGDLGTIVREVAPRQQRLSGKVFAVVSLSGTGEGMHTYRGQGQVRLRDADIYELPAILSMLKLSSIQRPDRTAFTQSNIDFRIEGDDLELDRIELAGDAITLKGRGRLTAGREINMQLYTQVGRDDAQIPIFRPILGEASRQFLLFEVSGPVDQPIVQRQVFPQLNERLQELFPELAQLGVVRPENRPGIGNSLIKSTKDTLMPWRK</sequence>
<dbReference type="Proteomes" id="UP000315017">
    <property type="component" value="Chromosome"/>
</dbReference>
<protein>
    <submittedName>
        <fullName evidence="2">Uncharacterized protein</fullName>
    </submittedName>
</protein>
<dbReference type="GO" id="GO:0005886">
    <property type="term" value="C:plasma membrane"/>
    <property type="evidence" value="ECO:0007669"/>
    <property type="project" value="TreeGrafter"/>
</dbReference>
<dbReference type="AlphaFoldDB" id="A0A517YCN4"/>
<dbReference type="InterPro" id="IPR052894">
    <property type="entry name" value="AsmA-related"/>
</dbReference>
<evidence type="ECO:0000313" key="2">
    <source>
        <dbReference type="EMBL" id="QDU27991.1"/>
    </source>
</evidence>
<keyword evidence="1" id="KW-0472">Membrane</keyword>
<evidence type="ECO:0000313" key="3">
    <source>
        <dbReference type="Proteomes" id="UP000315017"/>
    </source>
</evidence>
<dbReference type="PANTHER" id="PTHR30441:SF4">
    <property type="entry name" value="PROTEIN ASMA"/>
    <property type="match status" value="1"/>
</dbReference>
<proteinExistence type="predicted"/>
<dbReference type="RefSeq" id="WP_145089531.1">
    <property type="nucleotide sequence ID" value="NZ_CP036274.1"/>
</dbReference>
<reference evidence="2 3" key="1">
    <citation type="submission" date="2019-02" db="EMBL/GenBank/DDBJ databases">
        <title>Deep-cultivation of Planctomycetes and their phenomic and genomic characterization uncovers novel biology.</title>
        <authorList>
            <person name="Wiegand S."/>
            <person name="Jogler M."/>
            <person name="Boedeker C."/>
            <person name="Pinto D."/>
            <person name="Vollmers J."/>
            <person name="Rivas-Marin E."/>
            <person name="Kohn T."/>
            <person name="Peeters S.H."/>
            <person name="Heuer A."/>
            <person name="Rast P."/>
            <person name="Oberbeckmann S."/>
            <person name="Bunk B."/>
            <person name="Jeske O."/>
            <person name="Meyerdierks A."/>
            <person name="Storesund J.E."/>
            <person name="Kallscheuer N."/>
            <person name="Luecker S."/>
            <person name="Lage O.M."/>
            <person name="Pohl T."/>
            <person name="Merkel B.J."/>
            <person name="Hornburger P."/>
            <person name="Mueller R.-W."/>
            <person name="Bruemmer F."/>
            <person name="Labrenz M."/>
            <person name="Spormann A.M."/>
            <person name="Op den Camp H."/>
            <person name="Overmann J."/>
            <person name="Amann R."/>
            <person name="Jetten M.S.M."/>
            <person name="Mascher T."/>
            <person name="Medema M.H."/>
            <person name="Devos D.P."/>
            <person name="Kaster A.-K."/>
            <person name="Ovreas L."/>
            <person name="Rohde M."/>
            <person name="Galperin M.Y."/>
            <person name="Jogler C."/>
        </authorList>
    </citation>
    <scope>NUCLEOTIDE SEQUENCE [LARGE SCALE GENOMIC DNA]</scope>
    <source>
        <strain evidence="2 3">ETA_A8</strain>
    </source>
</reference>
<keyword evidence="1" id="KW-1133">Transmembrane helix</keyword>
<dbReference type="OrthoDB" id="223541at2"/>